<evidence type="ECO:0000313" key="2">
    <source>
        <dbReference type="Proteomes" id="UP001066276"/>
    </source>
</evidence>
<evidence type="ECO:0000313" key="1">
    <source>
        <dbReference type="EMBL" id="KAJ1136682.1"/>
    </source>
</evidence>
<dbReference type="Proteomes" id="UP001066276">
    <property type="component" value="Chromosome 6"/>
</dbReference>
<proteinExistence type="predicted"/>
<reference evidence="1" key="1">
    <citation type="journal article" date="2022" name="bioRxiv">
        <title>Sequencing and chromosome-scale assembly of the giantPleurodeles waltlgenome.</title>
        <authorList>
            <person name="Brown T."/>
            <person name="Elewa A."/>
            <person name="Iarovenko S."/>
            <person name="Subramanian E."/>
            <person name="Araus A.J."/>
            <person name="Petzold A."/>
            <person name="Susuki M."/>
            <person name="Suzuki K.-i.T."/>
            <person name="Hayashi T."/>
            <person name="Toyoda A."/>
            <person name="Oliveira C."/>
            <person name="Osipova E."/>
            <person name="Leigh N.D."/>
            <person name="Simon A."/>
            <person name="Yun M.H."/>
        </authorList>
    </citation>
    <scope>NUCLEOTIDE SEQUENCE</scope>
    <source>
        <strain evidence="1">20211129_DDA</strain>
        <tissue evidence="1">Liver</tissue>
    </source>
</reference>
<name>A0AAV7QBS8_PLEWA</name>
<accession>A0AAV7QBS8</accession>
<dbReference type="AlphaFoldDB" id="A0AAV7QBS8"/>
<gene>
    <name evidence="1" type="ORF">NDU88_003097</name>
</gene>
<dbReference type="EMBL" id="JANPWB010000010">
    <property type="protein sequence ID" value="KAJ1136682.1"/>
    <property type="molecule type" value="Genomic_DNA"/>
</dbReference>
<protein>
    <submittedName>
        <fullName evidence="1">Uncharacterized protein</fullName>
    </submittedName>
</protein>
<sequence length="139" mass="15488">MCRSAVVLAYLLLRRAVKRTKVSIRGRSRFGRAAPKSPQVGRRVEQEPMQVAESVRKEVAEDKVAQRMRFLEEVGLLDLLTDGVPVRGGRPMCGSSEVDAAVVLAYFLPRRAVKRIKVSTRAAQELGEQPLNHHRWAGG</sequence>
<keyword evidence="2" id="KW-1185">Reference proteome</keyword>
<organism evidence="1 2">
    <name type="scientific">Pleurodeles waltl</name>
    <name type="common">Iberian ribbed newt</name>
    <dbReference type="NCBI Taxonomy" id="8319"/>
    <lineage>
        <taxon>Eukaryota</taxon>
        <taxon>Metazoa</taxon>
        <taxon>Chordata</taxon>
        <taxon>Craniata</taxon>
        <taxon>Vertebrata</taxon>
        <taxon>Euteleostomi</taxon>
        <taxon>Amphibia</taxon>
        <taxon>Batrachia</taxon>
        <taxon>Caudata</taxon>
        <taxon>Salamandroidea</taxon>
        <taxon>Salamandridae</taxon>
        <taxon>Pleurodelinae</taxon>
        <taxon>Pleurodeles</taxon>
    </lineage>
</organism>
<comment type="caution">
    <text evidence="1">The sequence shown here is derived from an EMBL/GenBank/DDBJ whole genome shotgun (WGS) entry which is preliminary data.</text>
</comment>